<organism evidence="2 3">
    <name type="scientific">Mesorhizobium captivum</name>
    <dbReference type="NCBI Taxonomy" id="3072319"/>
    <lineage>
        <taxon>Bacteria</taxon>
        <taxon>Pseudomonadati</taxon>
        <taxon>Pseudomonadota</taxon>
        <taxon>Alphaproteobacteria</taxon>
        <taxon>Hyphomicrobiales</taxon>
        <taxon>Phyllobacteriaceae</taxon>
        <taxon>Mesorhizobium</taxon>
    </lineage>
</organism>
<dbReference type="CDD" id="cd07302">
    <property type="entry name" value="CHD"/>
    <property type="match status" value="1"/>
</dbReference>
<evidence type="ECO:0000259" key="1">
    <source>
        <dbReference type="PROSITE" id="PS50125"/>
    </source>
</evidence>
<dbReference type="RefSeq" id="WP_320229074.1">
    <property type="nucleotide sequence ID" value="NZ_JAVIJC010000037.1"/>
</dbReference>
<dbReference type="InterPro" id="IPR011990">
    <property type="entry name" value="TPR-like_helical_dom_sf"/>
</dbReference>
<dbReference type="SUPFAM" id="SSF48452">
    <property type="entry name" value="TPR-like"/>
    <property type="match status" value="1"/>
</dbReference>
<evidence type="ECO:0000313" key="3">
    <source>
        <dbReference type="Proteomes" id="UP001271249"/>
    </source>
</evidence>
<dbReference type="InterPro" id="IPR001054">
    <property type="entry name" value="A/G_cyclase"/>
</dbReference>
<reference evidence="2 3" key="1">
    <citation type="submission" date="2023-08" db="EMBL/GenBank/DDBJ databases">
        <title>Implementing the SeqCode for naming new Mesorhizobium species isolated from Vachellia karroo root nodules.</title>
        <authorList>
            <person name="Van Lill M."/>
        </authorList>
    </citation>
    <scope>NUCLEOTIDE SEQUENCE [LARGE SCALE GENOMIC DNA]</scope>
    <source>
        <strain evidence="2 3">VK22B</strain>
    </source>
</reference>
<accession>A0ABU4Z9P3</accession>
<keyword evidence="2" id="KW-0548">Nucleotidyltransferase</keyword>
<sequence>MVESSDVRRRLVAVFAADVEGYSRLMGADEVGTLKALTERRAILDKAIADHRGRIANTAGDSVLAEFGSAVDAVQCAAEAQAALAEANAGLSSDKRINFRIGIHVGDVMVRAGDLFGDGVNIAARLQALAQPGGVCVSGETYGQVRKVLPIAFTDLGAQQVKNIEEPVRTYAATGLGETVGVVAIRSEEILKPLSLPDKPSIAVLPFQNMSGDPEQEYFADGMVEDIITALSRFKWLFVIARNSTFTYKGRSVDVRQVGRELGVRYVLEGSVRKATGRVRITAQLIDAETSAHIWADRYDRAVDDIFALQDEITLSTVAAIEPSVRQAEIERAKRKRPENLDAYDLVLRATPLVDTGMPEGASQAVPLLDRALLLEPNYALAHGQTAFCNEILYLRAGRREDNRRAAIRHAHIAVALGPDDAPALVYAAIAIGLVEHNRTLAQETFETALAISPSAAWAYSWGALILGWGGEAERAIDWGERGIRLSPLDPWITAALHGICMGHYLRGRYEDAAVAAQRAIRSKPGFSVSHMFLAAALAKLGQMEDAKAAAERVIQLQPNFSSTGQCSAIGCAPVLAGPLIEAMRASGLPE</sequence>
<dbReference type="Pfam" id="PF00211">
    <property type="entry name" value="Guanylate_cyc"/>
    <property type="match status" value="1"/>
</dbReference>
<feature type="domain" description="Guanylate cyclase" evidence="1">
    <location>
        <begin position="13"/>
        <end position="127"/>
    </location>
</feature>
<dbReference type="InterPro" id="IPR050697">
    <property type="entry name" value="Adenylyl/Guanylyl_Cyclase_3/4"/>
</dbReference>
<dbReference type="EMBL" id="JAVIJC010000037">
    <property type="protein sequence ID" value="MDX8495293.1"/>
    <property type="molecule type" value="Genomic_DNA"/>
</dbReference>
<protein>
    <submittedName>
        <fullName evidence="2">Adenylate/guanylate cyclase domain-containing protein</fullName>
        <ecNumber evidence="2">2.7.7.-</ecNumber>
    </submittedName>
</protein>
<proteinExistence type="predicted"/>
<evidence type="ECO:0000313" key="2">
    <source>
        <dbReference type="EMBL" id="MDX8495293.1"/>
    </source>
</evidence>
<dbReference type="SUPFAM" id="SSF55073">
    <property type="entry name" value="Nucleotide cyclase"/>
    <property type="match status" value="1"/>
</dbReference>
<dbReference type="Gene3D" id="3.30.70.1230">
    <property type="entry name" value="Nucleotide cyclase"/>
    <property type="match status" value="1"/>
</dbReference>
<keyword evidence="3" id="KW-1185">Reference proteome</keyword>
<name>A0ABU4Z9P3_9HYPH</name>
<dbReference type="SMART" id="SM00028">
    <property type="entry name" value="TPR"/>
    <property type="match status" value="2"/>
</dbReference>
<dbReference type="EC" id="2.7.7.-" evidence="2"/>
<dbReference type="PANTHER" id="PTHR43081">
    <property type="entry name" value="ADENYLATE CYCLASE, TERMINAL-DIFFERENTIATION SPECIFIC-RELATED"/>
    <property type="match status" value="1"/>
</dbReference>
<dbReference type="InterPro" id="IPR029787">
    <property type="entry name" value="Nucleotide_cyclase"/>
</dbReference>
<dbReference type="PROSITE" id="PS50125">
    <property type="entry name" value="GUANYLATE_CYCLASE_2"/>
    <property type="match status" value="1"/>
</dbReference>
<dbReference type="InterPro" id="IPR019734">
    <property type="entry name" value="TPR_rpt"/>
</dbReference>
<gene>
    <name evidence="2" type="ORF">RFN29_27415</name>
</gene>
<comment type="caution">
    <text evidence="2">The sequence shown here is derived from an EMBL/GenBank/DDBJ whole genome shotgun (WGS) entry which is preliminary data.</text>
</comment>
<dbReference type="Proteomes" id="UP001271249">
    <property type="component" value="Unassembled WGS sequence"/>
</dbReference>
<dbReference type="Gene3D" id="1.25.40.10">
    <property type="entry name" value="Tetratricopeptide repeat domain"/>
    <property type="match status" value="2"/>
</dbReference>
<dbReference type="PANTHER" id="PTHR43081:SF19">
    <property type="entry name" value="PH-SENSITIVE ADENYLATE CYCLASE RV1264"/>
    <property type="match status" value="1"/>
</dbReference>
<keyword evidence="2" id="KW-0808">Transferase</keyword>
<dbReference type="Gene3D" id="3.40.50.10070">
    <property type="entry name" value="TolB, N-terminal domain"/>
    <property type="match status" value="1"/>
</dbReference>
<dbReference type="GO" id="GO:0016779">
    <property type="term" value="F:nucleotidyltransferase activity"/>
    <property type="evidence" value="ECO:0007669"/>
    <property type="project" value="UniProtKB-KW"/>
</dbReference>